<accession>A0A369VPE2</accession>
<protein>
    <recommendedName>
        <fullName evidence="1">DeoxyPurine in DNA protein A domain-containing protein</fullName>
    </recommendedName>
</protein>
<dbReference type="Proteomes" id="UP000253918">
    <property type="component" value="Unassembled WGS sequence"/>
</dbReference>
<proteinExistence type="predicted"/>
<dbReference type="AlphaFoldDB" id="A0A369VPE2"/>
<dbReference type="RefSeq" id="WP_114688921.1">
    <property type="nucleotide sequence ID" value="NZ_QQNB01000005.1"/>
</dbReference>
<dbReference type="SUPFAM" id="SSF51713">
    <property type="entry name" value="tRNA-guanine transglycosylase"/>
    <property type="match status" value="1"/>
</dbReference>
<dbReference type="GO" id="GO:0006400">
    <property type="term" value="P:tRNA modification"/>
    <property type="evidence" value="ECO:0007669"/>
    <property type="project" value="InterPro"/>
</dbReference>
<organism evidence="2 3">
    <name type="scientific">Sphingomonas aracearum</name>
    <dbReference type="NCBI Taxonomy" id="2283317"/>
    <lineage>
        <taxon>Bacteria</taxon>
        <taxon>Pseudomonadati</taxon>
        <taxon>Pseudomonadota</taxon>
        <taxon>Alphaproteobacteria</taxon>
        <taxon>Sphingomonadales</taxon>
        <taxon>Sphingomonadaceae</taxon>
        <taxon>Sphingomonas</taxon>
    </lineage>
</organism>
<comment type="caution">
    <text evidence="2">The sequence shown here is derived from an EMBL/GenBank/DDBJ whole genome shotgun (WGS) entry which is preliminary data.</text>
</comment>
<dbReference type="OrthoDB" id="8116828at2"/>
<dbReference type="Gene3D" id="3.20.20.105">
    <property type="entry name" value="Queuine tRNA-ribosyltransferase-like"/>
    <property type="match status" value="1"/>
</dbReference>
<feature type="domain" description="DeoxyPurine in DNA protein A" evidence="1">
    <location>
        <begin position="56"/>
        <end position="246"/>
    </location>
</feature>
<dbReference type="InterPro" id="IPR036511">
    <property type="entry name" value="TGT-like_sf"/>
</dbReference>
<gene>
    <name evidence="2" type="ORF">DVW87_16570</name>
</gene>
<reference evidence="2 3" key="1">
    <citation type="submission" date="2018-07" db="EMBL/GenBank/DDBJ databases">
        <title>a novel species of Sphingomonas isolated from the rhizosphere soil of Araceae plant.</title>
        <authorList>
            <person name="Zhiyong W."/>
            <person name="Qinglan Z."/>
            <person name="Zhiwei F."/>
            <person name="Ding X."/>
            <person name="Gejiao W."/>
            <person name="Shixue Z."/>
        </authorList>
    </citation>
    <scope>NUCLEOTIDE SEQUENCE [LARGE SCALE GENOMIC DNA]</scope>
    <source>
        <strain evidence="2 3">WZY 27</strain>
    </source>
</reference>
<dbReference type="EMBL" id="QQNB01000005">
    <property type="protein sequence ID" value="RDE04248.1"/>
    <property type="molecule type" value="Genomic_DNA"/>
</dbReference>
<evidence type="ECO:0000259" key="1">
    <source>
        <dbReference type="Pfam" id="PF23859"/>
    </source>
</evidence>
<dbReference type="InterPro" id="IPR055645">
    <property type="entry name" value="DpdA"/>
</dbReference>
<keyword evidence="3" id="KW-1185">Reference proteome</keyword>
<name>A0A369VPE2_9SPHN</name>
<dbReference type="Pfam" id="PF23859">
    <property type="entry name" value="DpdA"/>
    <property type="match status" value="1"/>
</dbReference>
<sequence>MTIEIVVGLPHLNEGPILQHARLLQQPVLISANCLSRWSRARGWPDWQGFQTKMLRNAHGLPSLDLDSGGYVCAVRYGGMPWTVDQYMALAASYPFRRFASIDWCVEPELAGDREAVLDRMSRTIRANRDCRDRALDLGIIDRFMPVIQGRRPEDYIRCADALSWSLVPNTVIGVGSMCRREISGPEGLVAVIEHLDRHLPATIRLHAFGVKGSALPYLTPFAHRLASIDSQAYGIAARHDARRRRVSKSDALVATHLERWTRTQLARLREPAKRLPLVAPSLDVQATSGPWEAAIVAARAEIRALIESGDLEHDEVTEAWVEQWAADLYRDRRLAA</sequence>
<evidence type="ECO:0000313" key="2">
    <source>
        <dbReference type="EMBL" id="RDE04248.1"/>
    </source>
</evidence>
<evidence type="ECO:0000313" key="3">
    <source>
        <dbReference type="Proteomes" id="UP000253918"/>
    </source>
</evidence>